<evidence type="ECO:0000313" key="2">
    <source>
        <dbReference type="Proteomes" id="UP000289996"/>
    </source>
</evidence>
<keyword evidence="2" id="KW-1185">Reference proteome</keyword>
<dbReference type="AlphaFoldDB" id="A0A660E3D1"/>
<proteinExistence type="predicted"/>
<protein>
    <submittedName>
        <fullName evidence="1">Uncharacterized protein</fullName>
    </submittedName>
</protein>
<dbReference type="EMBL" id="UYIG01000156">
    <property type="protein sequence ID" value="VDG29837.1"/>
    <property type="molecule type" value="Genomic_DNA"/>
</dbReference>
<name>A0A660E3D1_9LACO</name>
<accession>A0A660E3D1</accession>
<organism evidence="1 2">
    <name type="scientific">Lactiplantibacillus mudanjiangensis</name>
    <dbReference type="NCBI Taxonomy" id="1296538"/>
    <lineage>
        <taxon>Bacteria</taxon>
        <taxon>Bacillati</taxon>
        <taxon>Bacillota</taxon>
        <taxon>Bacilli</taxon>
        <taxon>Lactobacillales</taxon>
        <taxon>Lactobacillaceae</taxon>
        <taxon>Lactiplantibacillus</taxon>
    </lineage>
</organism>
<dbReference type="Proteomes" id="UP000289996">
    <property type="component" value="Unassembled WGS sequence"/>
</dbReference>
<sequence>MTTGLKAEDAIKRTVEKDFKDKIIIFNSEIPLIKSASSAFILYSEVEENGLYTNLTNGFEKFMTELIRRIS</sequence>
<evidence type="ECO:0000313" key="1">
    <source>
        <dbReference type="EMBL" id="VDG29837.1"/>
    </source>
</evidence>
<gene>
    <name evidence="1" type="ORF">MUDAN_MDHGFNIF_03561</name>
</gene>
<reference evidence="1 2" key="1">
    <citation type="submission" date="2018-11" db="EMBL/GenBank/DDBJ databases">
        <authorList>
            <person name="Wuyts S."/>
        </authorList>
    </citation>
    <scope>NUCLEOTIDE SEQUENCE [LARGE SCALE GENOMIC DNA]</scope>
    <source>
        <strain evidence="1">Lactobacillus mudanjiangensis AMBF249</strain>
    </source>
</reference>